<evidence type="ECO:0000256" key="5">
    <source>
        <dbReference type="ARBA" id="ARBA00023136"/>
    </source>
</evidence>
<dbReference type="STRING" id="749414.SBI_04608"/>
<evidence type="ECO:0000256" key="1">
    <source>
        <dbReference type="ARBA" id="ARBA00004651"/>
    </source>
</evidence>
<comment type="similarity">
    <text evidence="6">Belongs to the ABC-4 integral membrane protein family.</text>
</comment>
<feature type="transmembrane region" description="Helical" evidence="7">
    <location>
        <begin position="274"/>
        <end position="295"/>
    </location>
</feature>
<dbReference type="GO" id="GO:0005886">
    <property type="term" value="C:plasma membrane"/>
    <property type="evidence" value="ECO:0007669"/>
    <property type="project" value="UniProtKB-SubCell"/>
</dbReference>
<evidence type="ECO:0000256" key="6">
    <source>
        <dbReference type="ARBA" id="ARBA00038076"/>
    </source>
</evidence>
<dbReference type="EMBL" id="CP002047">
    <property type="protein sequence ID" value="ADI07728.1"/>
    <property type="molecule type" value="Genomic_DNA"/>
</dbReference>
<dbReference type="AlphaFoldDB" id="D7BXF5"/>
<proteinExistence type="inferred from homology"/>
<protein>
    <submittedName>
        <fullName evidence="9">ABC transporter permease</fullName>
    </submittedName>
</protein>
<feature type="domain" description="ABC3 transporter permease C-terminal" evidence="8">
    <location>
        <begin position="274"/>
        <end position="398"/>
    </location>
</feature>
<comment type="subcellular location">
    <subcellularLocation>
        <location evidence="1">Cell membrane</location>
        <topology evidence="1">Multi-pass membrane protein</topology>
    </subcellularLocation>
</comment>
<dbReference type="PANTHER" id="PTHR30572">
    <property type="entry name" value="MEMBRANE COMPONENT OF TRANSPORTER-RELATED"/>
    <property type="match status" value="1"/>
</dbReference>
<keyword evidence="5 7" id="KW-0472">Membrane</keyword>
<keyword evidence="3 7" id="KW-0812">Transmembrane</keyword>
<accession>D7BXF5</accession>
<evidence type="ECO:0000259" key="8">
    <source>
        <dbReference type="Pfam" id="PF02687"/>
    </source>
</evidence>
<dbReference type="GO" id="GO:0022857">
    <property type="term" value="F:transmembrane transporter activity"/>
    <property type="evidence" value="ECO:0007669"/>
    <property type="project" value="TreeGrafter"/>
</dbReference>
<name>D7BXF5_STRBB</name>
<organism evidence="9 10">
    <name type="scientific">Streptomyces bingchenggensis (strain BCW-1)</name>
    <dbReference type="NCBI Taxonomy" id="749414"/>
    <lineage>
        <taxon>Bacteria</taxon>
        <taxon>Bacillati</taxon>
        <taxon>Actinomycetota</taxon>
        <taxon>Actinomycetes</taxon>
        <taxon>Kitasatosporales</taxon>
        <taxon>Streptomycetaceae</taxon>
        <taxon>Streptomyces</taxon>
    </lineage>
</organism>
<dbReference type="InterPro" id="IPR003838">
    <property type="entry name" value="ABC3_permease_C"/>
</dbReference>
<evidence type="ECO:0000256" key="2">
    <source>
        <dbReference type="ARBA" id="ARBA00022475"/>
    </source>
</evidence>
<dbReference type="PATRIC" id="fig|749414.3.peg.4759"/>
<evidence type="ECO:0000256" key="7">
    <source>
        <dbReference type="SAM" id="Phobius"/>
    </source>
</evidence>
<reference evidence="9 10" key="1">
    <citation type="journal article" date="2010" name="J. Bacteriol.">
        <title>Genome sequence of the milbemycin-producing bacterium Streptomyces bingchenggensis.</title>
        <authorList>
            <person name="Wang X.J."/>
            <person name="Yan Y.J."/>
            <person name="Zhang B."/>
            <person name="An J."/>
            <person name="Wang J.J."/>
            <person name="Tian J."/>
            <person name="Jiang L."/>
            <person name="Chen Y.H."/>
            <person name="Huang S.X."/>
            <person name="Yin M."/>
            <person name="Zhang J."/>
            <person name="Gao A.L."/>
            <person name="Liu C.X."/>
            <person name="Zhu Z.X."/>
            <person name="Xiang W.S."/>
        </authorList>
    </citation>
    <scope>NUCLEOTIDE SEQUENCE [LARGE SCALE GENOMIC DNA]</scope>
    <source>
        <strain evidence="9 10">BCW-1</strain>
    </source>
</reference>
<feature type="transmembrane region" description="Helical" evidence="7">
    <location>
        <begin position="316"/>
        <end position="343"/>
    </location>
</feature>
<sequence length="405" mass="42152">MTFYRLAAANVRSMWRRFVGLVALLAIAVAVCVTAFAVSGRAQEAADRRVQEGTANRSVTVERLTGRHGAKPLTGTAVRRLADIRHVASVQPRAQVSFGYKGPGAPGALLYATTARPALKPPVTRSVRSGLFPLRPGEIVLPERAQGNDLSALLGKKITVQTTHAEGAGQGRGAAAHIRVVGLFQPSWQLDGPDAAYADDTTVVRWAAAKAGVPADQYVRTVGYDRITVVADSADHVGKVLHSVQAKGYSAASLQQEMTALPGVLKLIRATGRILLVVLGLLALIGALVVTGALARQRVREIGILKAVGFRTRSVLAMLITEMAVVGACGAALGAALGAAGAAATAAGLRDRPDLGPYLADRIPLPGATALCGVLLLTIAVTVLGAYLPAHRAARLPPADAVREW</sequence>
<evidence type="ECO:0000256" key="3">
    <source>
        <dbReference type="ARBA" id="ARBA00022692"/>
    </source>
</evidence>
<keyword evidence="10" id="KW-1185">Reference proteome</keyword>
<dbReference type="InterPro" id="IPR050250">
    <property type="entry name" value="Macrolide_Exporter_MacB"/>
</dbReference>
<dbReference type="PANTHER" id="PTHR30572:SF4">
    <property type="entry name" value="ABC TRANSPORTER PERMEASE YTRF"/>
    <property type="match status" value="1"/>
</dbReference>
<keyword evidence="2" id="KW-1003">Cell membrane</keyword>
<gene>
    <name evidence="9" type="ordered locus">SBI_04608</name>
</gene>
<dbReference type="HOGENOM" id="CLU_686805_0_0_11"/>
<dbReference type="eggNOG" id="COG0577">
    <property type="taxonomic scope" value="Bacteria"/>
</dbReference>
<feature type="transmembrane region" description="Helical" evidence="7">
    <location>
        <begin position="363"/>
        <end position="388"/>
    </location>
</feature>
<dbReference type="KEGG" id="sbh:SBI_04608"/>
<dbReference type="Pfam" id="PF02687">
    <property type="entry name" value="FtsX"/>
    <property type="match status" value="1"/>
</dbReference>
<keyword evidence="4 7" id="KW-1133">Transmembrane helix</keyword>
<evidence type="ECO:0000313" key="9">
    <source>
        <dbReference type="EMBL" id="ADI07728.1"/>
    </source>
</evidence>
<dbReference type="Proteomes" id="UP000000377">
    <property type="component" value="Chromosome"/>
</dbReference>
<evidence type="ECO:0000256" key="4">
    <source>
        <dbReference type="ARBA" id="ARBA00022989"/>
    </source>
</evidence>
<evidence type="ECO:0000313" key="10">
    <source>
        <dbReference type="Proteomes" id="UP000000377"/>
    </source>
</evidence>
<dbReference type="RefSeq" id="WP_014177198.1">
    <property type="nucleotide sequence ID" value="NC_016582.1"/>
</dbReference>